<evidence type="ECO:0000256" key="1">
    <source>
        <dbReference type="SAM" id="MobiDB-lite"/>
    </source>
</evidence>
<feature type="compositionally biased region" description="Polar residues" evidence="1">
    <location>
        <begin position="81"/>
        <end position="90"/>
    </location>
</feature>
<sequence length="1024" mass="113919">MENYYLPATTYCPPAPRASPLDRRATINTIIEESPQIPHIYQDYFAQNLTQQWARYTGRASVISPSYQSPTYSEDFPTPKASLQNPQPEQDQAEEENWPLTPRAPERLSSPRWTRSRDDPEFDELYDMTDEDTEEVPLRCSNSVKKSSATTSARSSRNRYPSLVIPSPSQWPTIEKLQKSAVSPAPVPALTPAQNLLNMLAARQLHDPATSAEPSLDGSLSSEELERLSCPSTPDQQGQKGEWTGSVQLNPAAMETLHHISRDDDTESEDQVLHVSEAEMTQVVGGERLSAPVQRIFTTDLTNTPSDVRSDEDDFSALTIPSPGGFFSSLQGSARHTWSIPPQQKREETPSTSVAENFYGVPWRERPDNVVEHVVEVPANFGAAEPTPNALDGFLSPVGEIMEIQPSATKFEYNEHYAQELAQLAGKNLSRTSLWLTSQENWLEGMLSPVSPVSHERRNSLMDIGSPSKKSVRFVDLVVPKTPKVSEETLSKDTTFFEALEFLRETTGKFDAFIHRLTRAEAVHLQRRCAPKRHNNLLLGRYELCGYSKIPSTRPVSLFYTDDPNEHKEQIAKAQKEQQALELVRPAFWALEASRQLHGGRLITSPAYKILSHSRDEGATRVLDLGGQAVCDWAWQVALDFPLTSVFTVSTKTEEVVKLDGEERDVEGPPNHRHKVVPNYWTLPFPNGHFDVVSARNLYALLKTTKPVPNPGQLGNASGLDEYDLCLKECMRILKPGGYLEFSLLDADVMRAAAGSHTQKVSVEFAFNLRTRGYDAQPTRSFLPRLARAGFAAKDVRRAWTSTPFPRPAAKWAERLSVGADEAVAKSRHPDVLNSPRSSLHVQSPSQQQEKDNNNNNSKDIKEKTIGPNGEVEPFSPTSFFSVFPHRRHNQHKRNDSLLDGIVNAPFPSTTTGGHGLTITVPPTPPPKDTLFSPSSSPSSPSVDDEEQRNKRGSTKDARELAGLATARAWEKWLVKLQAEMGKEDEDRLGEGVTQALEEGAVAREDDGGVCAWRGLEGWARKGF</sequence>
<evidence type="ECO:0000313" key="3">
    <source>
        <dbReference type="Proteomes" id="UP001521184"/>
    </source>
</evidence>
<accession>A0ABR3TSW5</accession>
<feature type="compositionally biased region" description="Low complexity" evidence="1">
    <location>
        <begin position="141"/>
        <end position="155"/>
    </location>
</feature>
<feature type="region of interest" description="Disordered" evidence="1">
    <location>
        <begin position="905"/>
        <end position="958"/>
    </location>
</feature>
<feature type="compositionally biased region" description="Polar residues" evidence="1">
    <location>
        <begin position="233"/>
        <end position="248"/>
    </location>
</feature>
<protein>
    <recommendedName>
        <fullName evidence="4">Methyltransferase type 11 domain-containing protein</fullName>
    </recommendedName>
</protein>
<feature type="region of interest" description="Disordered" evidence="1">
    <location>
        <begin position="823"/>
        <end position="874"/>
    </location>
</feature>
<proteinExistence type="predicted"/>
<feature type="compositionally biased region" description="Low complexity" evidence="1">
    <location>
        <begin position="933"/>
        <end position="942"/>
    </location>
</feature>
<evidence type="ECO:0000313" key="2">
    <source>
        <dbReference type="EMBL" id="KAL1643249.1"/>
    </source>
</evidence>
<feature type="compositionally biased region" description="Basic and acidic residues" evidence="1">
    <location>
        <begin position="849"/>
        <end position="865"/>
    </location>
</feature>
<feature type="region of interest" description="Disordered" evidence="1">
    <location>
        <begin position="67"/>
        <end position="164"/>
    </location>
</feature>
<feature type="compositionally biased region" description="Acidic residues" evidence="1">
    <location>
        <begin position="120"/>
        <end position="135"/>
    </location>
</feature>
<comment type="caution">
    <text evidence="2">The sequence shown here is derived from an EMBL/GenBank/DDBJ whole genome shotgun (WGS) entry which is preliminary data.</text>
</comment>
<dbReference type="InterPro" id="IPR029063">
    <property type="entry name" value="SAM-dependent_MTases_sf"/>
</dbReference>
<keyword evidence="3" id="KW-1185">Reference proteome</keyword>
<organism evidence="2 3">
    <name type="scientific">Diplodia intermedia</name>
    <dbReference type="NCBI Taxonomy" id="856260"/>
    <lineage>
        <taxon>Eukaryota</taxon>
        <taxon>Fungi</taxon>
        <taxon>Dikarya</taxon>
        <taxon>Ascomycota</taxon>
        <taxon>Pezizomycotina</taxon>
        <taxon>Dothideomycetes</taxon>
        <taxon>Dothideomycetes incertae sedis</taxon>
        <taxon>Botryosphaeriales</taxon>
        <taxon>Botryosphaeriaceae</taxon>
        <taxon>Diplodia</taxon>
    </lineage>
</organism>
<dbReference type="EMBL" id="JAKEKT020000028">
    <property type="protein sequence ID" value="KAL1643249.1"/>
    <property type="molecule type" value="Genomic_DNA"/>
</dbReference>
<gene>
    <name evidence="2" type="ORF">SLS58_004920</name>
</gene>
<feature type="compositionally biased region" description="Low complexity" evidence="1">
    <location>
        <begin position="213"/>
        <end position="232"/>
    </location>
</feature>
<feature type="compositionally biased region" description="Basic and acidic residues" evidence="1">
    <location>
        <begin position="948"/>
        <end position="958"/>
    </location>
</feature>
<feature type="compositionally biased region" description="Polar residues" evidence="1">
    <location>
        <begin position="835"/>
        <end position="848"/>
    </location>
</feature>
<evidence type="ECO:0008006" key="4">
    <source>
        <dbReference type="Google" id="ProtNLM"/>
    </source>
</evidence>
<dbReference type="Gene3D" id="3.40.50.150">
    <property type="entry name" value="Vaccinia Virus protein VP39"/>
    <property type="match status" value="1"/>
</dbReference>
<dbReference type="SUPFAM" id="SSF53335">
    <property type="entry name" value="S-adenosyl-L-methionine-dependent methyltransferases"/>
    <property type="match status" value="1"/>
</dbReference>
<name>A0ABR3TSW5_9PEZI</name>
<reference evidence="2 3" key="1">
    <citation type="journal article" date="2023" name="Plant Dis.">
        <title>First Report of Diplodia intermedia Causing Canker and Dieback Diseases on Apple Trees in Canada.</title>
        <authorList>
            <person name="Ellouze W."/>
            <person name="Ilyukhin E."/>
            <person name="Sulman M."/>
            <person name="Ali S."/>
        </authorList>
    </citation>
    <scope>NUCLEOTIDE SEQUENCE [LARGE SCALE GENOMIC DNA]</scope>
    <source>
        <strain evidence="2 3">M45-28</strain>
    </source>
</reference>
<feature type="region of interest" description="Disordered" evidence="1">
    <location>
        <begin position="208"/>
        <end position="248"/>
    </location>
</feature>
<dbReference type="Proteomes" id="UP001521184">
    <property type="component" value="Unassembled WGS sequence"/>
</dbReference>